<proteinExistence type="inferred from homology"/>
<dbReference type="GO" id="GO:0004308">
    <property type="term" value="F:exo-alpha-sialidase activity"/>
    <property type="evidence" value="ECO:0007669"/>
    <property type="project" value="UniProtKB-EC"/>
</dbReference>
<dbReference type="GO" id="GO:0005737">
    <property type="term" value="C:cytoplasm"/>
    <property type="evidence" value="ECO:0007669"/>
    <property type="project" value="TreeGrafter"/>
</dbReference>
<dbReference type="SUPFAM" id="SSF50939">
    <property type="entry name" value="Sialidases"/>
    <property type="match status" value="1"/>
</dbReference>
<reference evidence="6" key="1">
    <citation type="submission" date="2016-04" db="EMBL/GenBank/DDBJ databases">
        <authorList>
            <person name="Evans L.H."/>
            <person name="Alamgir A."/>
            <person name="Owens N."/>
            <person name="Weber N.D."/>
            <person name="Virtaneva K."/>
            <person name="Barbian K."/>
            <person name="Babar A."/>
            <person name="Rosenke K."/>
        </authorList>
    </citation>
    <scope>NUCLEOTIDE SEQUENCE</scope>
    <source>
        <strain evidence="6">86-1</strain>
    </source>
</reference>
<name>A0A212JNZ3_9BACT</name>
<gene>
    <name evidence="6" type="ORF">KL86DYS1_20377</name>
</gene>
<sequence length="448" mass="51027">MKVKRIIIILLSCVSTSLSAQQNPDVDVWYKEYEPRIEKAVKNNLKLKLEFAEDLRRSNPDYVIFVPEVDPNRLGDMYNDHIQVFDKPDAKNMLFAVWCQASVEGALDQHIAFSRSHDKGKTWEKPHVLAGYKTVAEGYANGGAIASWAFPMVSHAGRIYIIYNQFVPGKVATSRQHTGLMMCICSDDNGVTWSKPAELPIPRTSYDPLDTTIPPEWVVWQRPLRQGKNGNYLVGVTHMSAPHAHAKRRTATSFIHFDNIDQNPEPKDVAVRWVMTGEKALQHKTHCEEPSVAILPDGRLFCIMRAGSGTPVWSVSSDKGETWSNPRELLTRDGGEPIPHPLSPCPMYDWKGNEAASGYYFLLVHNKFNKDNPSPWQTRGPLYMFAGRYHEGADQPVWFDAKPNVFIDRPHHNSFYTSTTTIDGKTVLWYNDQKFYLLGRTITDEWFK</sequence>
<feature type="domain" description="Sialidase" evidence="5">
    <location>
        <begin position="94"/>
        <end position="328"/>
    </location>
</feature>
<feature type="signal peptide" evidence="4">
    <location>
        <begin position="1"/>
        <end position="20"/>
    </location>
</feature>
<dbReference type="Gene3D" id="2.120.10.10">
    <property type="match status" value="1"/>
</dbReference>
<keyword evidence="4" id="KW-0732">Signal</keyword>
<comment type="similarity">
    <text evidence="2">Belongs to the glycosyl hydrolase 33 family.</text>
</comment>
<evidence type="ECO:0000256" key="3">
    <source>
        <dbReference type="ARBA" id="ARBA00012733"/>
    </source>
</evidence>
<evidence type="ECO:0000313" key="6">
    <source>
        <dbReference type="EMBL" id="SBW01132.1"/>
    </source>
</evidence>
<comment type="catalytic activity">
    <reaction evidence="1">
        <text>Hydrolysis of alpha-(2-&gt;3)-, alpha-(2-&gt;6)-, alpha-(2-&gt;8)- glycosidic linkages of terminal sialic acid residues in oligosaccharides, glycoproteins, glycolipids, colominic acid and synthetic substrates.</text>
        <dbReference type="EC" id="3.2.1.18"/>
    </reaction>
</comment>
<evidence type="ECO:0000256" key="1">
    <source>
        <dbReference type="ARBA" id="ARBA00000427"/>
    </source>
</evidence>
<dbReference type="PANTHER" id="PTHR10628:SF30">
    <property type="entry name" value="EXO-ALPHA-SIALIDASE"/>
    <property type="match status" value="1"/>
</dbReference>
<evidence type="ECO:0000256" key="4">
    <source>
        <dbReference type="SAM" id="SignalP"/>
    </source>
</evidence>
<dbReference type="PANTHER" id="PTHR10628">
    <property type="entry name" value="SIALIDASE"/>
    <property type="match status" value="1"/>
</dbReference>
<dbReference type="GO" id="GO:0016020">
    <property type="term" value="C:membrane"/>
    <property type="evidence" value="ECO:0007669"/>
    <property type="project" value="TreeGrafter"/>
</dbReference>
<evidence type="ECO:0000259" key="5">
    <source>
        <dbReference type="Pfam" id="PF13088"/>
    </source>
</evidence>
<dbReference type="EMBL" id="FLUM01000002">
    <property type="protein sequence ID" value="SBW01132.1"/>
    <property type="molecule type" value="Genomic_DNA"/>
</dbReference>
<dbReference type="RefSeq" id="WP_296941607.1">
    <property type="nucleotide sequence ID" value="NZ_LT599032.1"/>
</dbReference>
<dbReference type="InterPro" id="IPR036278">
    <property type="entry name" value="Sialidase_sf"/>
</dbReference>
<dbReference type="CDD" id="cd15482">
    <property type="entry name" value="Sialidase_non-viral"/>
    <property type="match status" value="1"/>
</dbReference>
<dbReference type="EC" id="3.2.1.18" evidence="3"/>
<dbReference type="InterPro" id="IPR011040">
    <property type="entry name" value="Sialidase"/>
</dbReference>
<dbReference type="GO" id="GO:0009313">
    <property type="term" value="P:oligosaccharide catabolic process"/>
    <property type="evidence" value="ECO:0007669"/>
    <property type="project" value="TreeGrafter"/>
</dbReference>
<evidence type="ECO:0000256" key="2">
    <source>
        <dbReference type="ARBA" id="ARBA00009348"/>
    </source>
</evidence>
<accession>A0A212JNZ3</accession>
<dbReference type="GO" id="GO:0006689">
    <property type="term" value="P:ganglioside catabolic process"/>
    <property type="evidence" value="ECO:0007669"/>
    <property type="project" value="TreeGrafter"/>
</dbReference>
<protein>
    <recommendedName>
        <fullName evidence="3">exo-alpha-sialidase</fullName>
        <ecNumber evidence="3">3.2.1.18</ecNumber>
    </recommendedName>
</protein>
<dbReference type="InterPro" id="IPR026856">
    <property type="entry name" value="Sialidase_fam"/>
</dbReference>
<organism evidence="6">
    <name type="scientific">uncultured Dysgonomonas sp</name>
    <dbReference type="NCBI Taxonomy" id="206096"/>
    <lineage>
        <taxon>Bacteria</taxon>
        <taxon>Pseudomonadati</taxon>
        <taxon>Bacteroidota</taxon>
        <taxon>Bacteroidia</taxon>
        <taxon>Bacteroidales</taxon>
        <taxon>Dysgonomonadaceae</taxon>
        <taxon>Dysgonomonas</taxon>
        <taxon>environmental samples</taxon>
    </lineage>
</organism>
<dbReference type="AlphaFoldDB" id="A0A212JNZ3"/>
<dbReference type="Pfam" id="PF13088">
    <property type="entry name" value="BNR_2"/>
    <property type="match status" value="1"/>
</dbReference>
<feature type="chain" id="PRO_5012962287" description="exo-alpha-sialidase" evidence="4">
    <location>
        <begin position="21"/>
        <end position="448"/>
    </location>
</feature>